<reference evidence="1" key="2">
    <citation type="submission" date="2021-01" db="EMBL/GenBank/DDBJ databases">
        <authorList>
            <person name="Schikora-Tamarit M.A."/>
        </authorList>
    </citation>
    <scope>NUCLEOTIDE SEQUENCE</scope>
    <source>
        <strain evidence="1">CBS6075</strain>
    </source>
</reference>
<comment type="caution">
    <text evidence="1">The sequence shown here is derived from an EMBL/GenBank/DDBJ whole genome shotgun (WGS) entry which is preliminary data.</text>
</comment>
<evidence type="ECO:0000313" key="1">
    <source>
        <dbReference type="EMBL" id="KAH3661955.1"/>
    </source>
</evidence>
<dbReference type="RefSeq" id="XP_046059059.1">
    <property type="nucleotide sequence ID" value="XM_046207391.1"/>
</dbReference>
<name>A0A9P8T1H5_9ASCO</name>
<reference evidence="1" key="1">
    <citation type="journal article" date="2021" name="Open Biol.">
        <title>Shared evolutionary footprints suggest mitochondrial oxidative damage underlies multiple complex I losses in fungi.</title>
        <authorList>
            <person name="Schikora-Tamarit M.A."/>
            <person name="Marcet-Houben M."/>
            <person name="Nosek J."/>
            <person name="Gabaldon T."/>
        </authorList>
    </citation>
    <scope>NUCLEOTIDE SEQUENCE</scope>
    <source>
        <strain evidence="1">CBS6075</strain>
    </source>
</reference>
<evidence type="ECO:0000313" key="2">
    <source>
        <dbReference type="Proteomes" id="UP000769157"/>
    </source>
</evidence>
<keyword evidence="2" id="KW-1185">Reference proteome</keyword>
<dbReference type="AlphaFoldDB" id="A0A9P8T1H5"/>
<sequence length="116" mass="12326">MLSRVSSSNSSSSTTLSGLPIDVNVEGVSLPYELCCDDFPVEIVGLALNSELVLELNEYWNVLESSLLDCTAVTSSVSMSEYDSAGNPTESSSSLRLNNLKAIGCAVGSFFYLGKK</sequence>
<gene>
    <name evidence="1" type="ORF">OGAPHI_006134</name>
</gene>
<organism evidence="1 2">
    <name type="scientific">Ogataea philodendri</name>
    <dbReference type="NCBI Taxonomy" id="1378263"/>
    <lineage>
        <taxon>Eukaryota</taxon>
        <taxon>Fungi</taxon>
        <taxon>Dikarya</taxon>
        <taxon>Ascomycota</taxon>
        <taxon>Saccharomycotina</taxon>
        <taxon>Pichiomycetes</taxon>
        <taxon>Pichiales</taxon>
        <taxon>Pichiaceae</taxon>
        <taxon>Ogataea</taxon>
    </lineage>
</organism>
<dbReference type="Proteomes" id="UP000769157">
    <property type="component" value="Unassembled WGS sequence"/>
</dbReference>
<dbReference type="EMBL" id="JAEUBE010000414">
    <property type="protein sequence ID" value="KAH3661955.1"/>
    <property type="molecule type" value="Genomic_DNA"/>
</dbReference>
<protein>
    <submittedName>
        <fullName evidence="1">Uncharacterized protein</fullName>
    </submittedName>
</protein>
<proteinExistence type="predicted"/>
<dbReference type="GeneID" id="70238098"/>
<accession>A0A9P8T1H5</accession>